<evidence type="ECO:0000256" key="1">
    <source>
        <dbReference type="SAM" id="MobiDB-lite"/>
    </source>
</evidence>
<reference evidence="2 3" key="1">
    <citation type="submission" date="2024-01" db="EMBL/GenBank/DDBJ databases">
        <title>Genome assemblies of Stephania.</title>
        <authorList>
            <person name="Yang L."/>
        </authorList>
    </citation>
    <scope>NUCLEOTIDE SEQUENCE [LARGE SCALE GENOMIC DNA]</scope>
    <source>
        <strain evidence="2">JXDWG</strain>
        <tissue evidence="2">Leaf</tissue>
    </source>
</reference>
<comment type="caution">
    <text evidence="2">The sequence shown here is derived from an EMBL/GenBank/DDBJ whole genome shotgun (WGS) entry which is preliminary data.</text>
</comment>
<keyword evidence="3" id="KW-1185">Reference proteome</keyword>
<feature type="region of interest" description="Disordered" evidence="1">
    <location>
        <begin position="34"/>
        <end position="69"/>
    </location>
</feature>
<evidence type="ECO:0000313" key="3">
    <source>
        <dbReference type="Proteomes" id="UP001419268"/>
    </source>
</evidence>
<dbReference type="EMBL" id="JBBNAG010000013">
    <property type="protein sequence ID" value="KAK9082667.1"/>
    <property type="molecule type" value="Genomic_DNA"/>
</dbReference>
<name>A0AAP0E1J3_9MAGN</name>
<sequence>MENWRFESLLFATFSDQTRSFDWSNNGAAEPIRERRGVRRRARGRRRRGRRGRGAEAQVAEDGMEHTSDTASCIPVAERIIALGTHDGTVPILVFLENQGFGGLGH</sequence>
<gene>
    <name evidence="2" type="ORF">Scep_029138</name>
</gene>
<feature type="compositionally biased region" description="Basic residues" evidence="1">
    <location>
        <begin position="36"/>
        <end position="52"/>
    </location>
</feature>
<protein>
    <submittedName>
        <fullName evidence="2">Uncharacterized protein</fullName>
    </submittedName>
</protein>
<dbReference type="AlphaFoldDB" id="A0AAP0E1J3"/>
<accession>A0AAP0E1J3</accession>
<evidence type="ECO:0000313" key="2">
    <source>
        <dbReference type="EMBL" id="KAK9082667.1"/>
    </source>
</evidence>
<proteinExistence type="predicted"/>
<dbReference type="Proteomes" id="UP001419268">
    <property type="component" value="Unassembled WGS sequence"/>
</dbReference>
<organism evidence="2 3">
    <name type="scientific">Stephania cephalantha</name>
    <dbReference type="NCBI Taxonomy" id="152367"/>
    <lineage>
        <taxon>Eukaryota</taxon>
        <taxon>Viridiplantae</taxon>
        <taxon>Streptophyta</taxon>
        <taxon>Embryophyta</taxon>
        <taxon>Tracheophyta</taxon>
        <taxon>Spermatophyta</taxon>
        <taxon>Magnoliopsida</taxon>
        <taxon>Ranunculales</taxon>
        <taxon>Menispermaceae</taxon>
        <taxon>Menispermoideae</taxon>
        <taxon>Cissampelideae</taxon>
        <taxon>Stephania</taxon>
    </lineage>
</organism>